<comment type="caution">
    <text evidence="1">The sequence shown here is derived from an EMBL/GenBank/DDBJ whole genome shotgun (WGS) entry which is preliminary data.</text>
</comment>
<sequence>MVFPSDSEATVWDVTPEDYIATLGETKTVYMMWGHPYEHILFNMASVPEVSVMKPDGTVLKLDATEITVDGMNEEGELGTFKAYKTSFTVDQSGDSVVFVKYEDEDENLIDYTKAVIHCGEEMWMGWDASVGQQTEIIPYMRPYGMEEGFVFAGKALYDGKVLAGAPVEVEIYHTLDLGKEIVGTAEEMFPYDPPMVFTRLTTSNENGEFVYTLDEPGIWFVGGTMEPETGRNVRGVFIVPVLEEFPPAEASSVSSAASSAELQKAVDEAKAAAEEAKQSAAGTSSTPGFGVILAAAGILGALFLAIRRK</sequence>
<organism evidence="1 2">
    <name type="scientific">Candidatus Methanogaster sp</name>
    <dbReference type="NCBI Taxonomy" id="3386292"/>
    <lineage>
        <taxon>Archaea</taxon>
        <taxon>Methanobacteriati</taxon>
        <taxon>Methanobacteriota</taxon>
        <taxon>Stenosarchaea group</taxon>
        <taxon>Methanomicrobia</taxon>
        <taxon>Methanosarcinales</taxon>
        <taxon>ANME-2 cluster</taxon>
        <taxon>Candidatus Methanogasteraceae</taxon>
        <taxon>Candidatus Methanogaster</taxon>
    </lineage>
</organism>
<gene>
    <name evidence="1" type="ORF">C4B59_13275</name>
</gene>
<protein>
    <submittedName>
        <fullName evidence="1">Nickel transporter</fullName>
    </submittedName>
</protein>
<dbReference type="EMBL" id="PQXF01000036">
    <property type="protein sequence ID" value="PXF58464.1"/>
    <property type="molecule type" value="Genomic_DNA"/>
</dbReference>
<proteinExistence type="predicted"/>
<accession>A0AC61KZZ9</accession>
<reference evidence="1" key="1">
    <citation type="submission" date="2018-01" db="EMBL/GenBank/DDBJ databases">
        <authorList>
            <person name="Krukenberg V."/>
        </authorList>
    </citation>
    <scope>NUCLEOTIDE SEQUENCE</scope>
    <source>
        <strain evidence="1">E20ANME2</strain>
    </source>
</reference>
<evidence type="ECO:0000313" key="2">
    <source>
        <dbReference type="Proteomes" id="UP000248329"/>
    </source>
</evidence>
<evidence type="ECO:0000313" key="1">
    <source>
        <dbReference type="EMBL" id="PXF58464.1"/>
    </source>
</evidence>
<dbReference type="Proteomes" id="UP000248329">
    <property type="component" value="Unassembled WGS sequence"/>
</dbReference>
<name>A0AC61KZZ9_9EURY</name>